<reference evidence="9" key="1">
    <citation type="journal article" date="2019" name="Int. J. Syst. Evol. Microbiol.">
        <title>The Global Catalogue of Microorganisms (GCM) 10K type strain sequencing project: providing services to taxonomists for standard genome sequencing and annotation.</title>
        <authorList>
            <consortium name="The Broad Institute Genomics Platform"/>
            <consortium name="The Broad Institute Genome Sequencing Center for Infectious Disease"/>
            <person name="Wu L."/>
            <person name="Ma J."/>
        </authorList>
    </citation>
    <scope>NUCLEOTIDE SEQUENCE [LARGE SCALE GENOMIC DNA]</scope>
    <source>
        <strain evidence="9">CECT 7956</strain>
    </source>
</reference>
<accession>A0ABV7YTP1</accession>
<keyword evidence="5 7" id="KW-1133">Transmembrane helix</keyword>
<feature type="transmembrane region" description="Helical" evidence="7">
    <location>
        <begin position="52"/>
        <end position="73"/>
    </location>
</feature>
<evidence type="ECO:0000256" key="5">
    <source>
        <dbReference type="ARBA" id="ARBA00022989"/>
    </source>
</evidence>
<dbReference type="InterPro" id="IPR051907">
    <property type="entry name" value="DoxX-like_oxidoreductase"/>
</dbReference>
<sequence>MVKSKFNIPYSIDAAVLILRVFPSFFMLLHGFQKLSKVFSGDWSFADPIGLGEGFSLTATIFAEVVCSLLVMVGFLTRPALLVLMFVMCVAAFVVHGADALSDKEHALLFLSIYLAIFVTGPGRLSMDFRVFNK</sequence>
<keyword evidence="9" id="KW-1185">Reference proteome</keyword>
<comment type="subcellular location">
    <subcellularLocation>
        <location evidence="1">Cell membrane</location>
        <topology evidence="1">Multi-pass membrane protein</topology>
    </subcellularLocation>
</comment>
<evidence type="ECO:0000313" key="9">
    <source>
        <dbReference type="Proteomes" id="UP001595616"/>
    </source>
</evidence>
<feature type="transmembrane region" description="Helical" evidence="7">
    <location>
        <begin position="80"/>
        <end position="101"/>
    </location>
</feature>
<evidence type="ECO:0000256" key="7">
    <source>
        <dbReference type="SAM" id="Phobius"/>
    </source>
</evidence>
<dbReference type="InterPro" id="IPR032808">
    <property type="entry name" value="DoxX"/>
</dbReference>
<dbReference type="Pfam" id="PF07681">
    <property type="entry name" value="DoxX"/>
    <property type="match status" value="1"/>
</dbReference>
<name>A0ABV7YTP1_9BACT</name>
<dbReference type="PANTHER" id="PTHR33452:SF1">
    <property type="entry name" value="INNER MEMBRANE PROTEIN YPHA-RELATED"/>
    <property type="match status" value="1"/>
</dbReference>
<dbReference type="RefSeq" id="WP_379835153.1">
    <property type="nucleotide sequence ID" value="NZ_JBHRYQ010000001.1"/>
</dbReference>
<feature type="transmembrane region" description="Helical" evidence="7">
    <location>
        <begin position="12"/>
        <end position="32"/>
    </location>
</feature>
<keyword evidence="4 7" id="KW-0812">Transmembrane</keyword>
<evidence type="ECO:0000256" key="4">
    <source>
        <dbReference type="ARBA" id="ARBA00022692"/>
    </source>
</evidence>
<keyword evidence="3" id="KW-1003">Cell membrane</keyword>
<organism evidence="8 9">
    <name type="scientific">Lacihabitans lacunae</name>
    <dbReference type="NCBI Taxonomy" id="1028214"/>
    <lineage>
        <taxon>Bacteria</taxon>
        <taxon>Pseudomonadati</taxon>
        <taxon>Bacteroidota</taxon>
        <taxon>Cytophagia</taxon>
        <taxon>Cytophagales</taxon>
        <taxon>Leadbetterellaceae</taxon>
        <taxon>Lacihabitans</taxon>
    </lineage>
</organism>
<proteinExistence type="inferred from homology"/>
<comment type="similarity">
    <text evidence="2">Belongs to the DoxX family.</text>
</comment>
<gene>
    <name evidence="8" type="ORF">ACFOOI_03580</name>
</gene>
<evidence type="ECO:0000256" key="6">
    <source>
        <dbReference type="ARBA" id="ARBA00023136"/>
    </source>
</evidence>
<evidence type="ECO:0000256" key="1">
    <source>
        <dbReference type="ARBA" id="ARBA00004651"/>
    </source>
</evidence>
<comment type="caution">
    <text evidence="8">The sequence shown here is derived from an EMBL/GenBank/DDBJ whole genome shotgun (WGS) entry which is preliminary data.</text>
</comment>
<evidence type="ECO:0000256" key="2">
    <source>
        <dbReference type="ARBA" id="ARBA00006679"/>
    </source>
</evidence>
<evidence type="ECO:0000256" key="3">
    <source>
        <dbReference type="ARBA" id="ARBA00022475"/>
    </source>
</evidence>
<feature type="transmembrane region" description="Helical" evidence="7">
    <location>
        <begin position="107"/>
        <end position="125"/>
    </location>
</feature>
<dbReference type="PANTHER" id="PTHR33452">
    <property type="entry name" value="OXIDOREDUCTASE CATD-RELATED"/>
    <property type="match status" value="1"/>
</dbReference>
<protein>
    <submittedName>
        <fullName evidence="8">DoxX family protein</fullName>
    </submittedName>
</protein>
<evidence type="ECO:0000313" key="8">
    <source>
        <dbReference type="EMBL" id="MFC3809725.1"/>
    </source>
</evidence>
<dbReference type="EMBL" id="JBHRYQ010000001">
    <property type="protein sequence ID" value="MFC3809725.1"/>
    <property type="molecule type" value="Genomic_DNA"/>
</dbReference>
<keyword evidence="6 7" id="KW-0472">Membrane</keyword>
<dbReference type="Proteomes" id="UP001595616">
    <property type="component" value="Unassembled WGS sequence"/>
</dbReference>